<sequence length="101" mass="11299">MDPILASLPASLLRLVEDQLSNNEVSSDEELLDHFISDGLTEEQARQALTYRDQYLANLYLDGFTPTLKRERSASPQPLQPAIRAGLNRRSVLHGAAFLFT</sequence>
<dbReference type="KEGG" id="apac:S7S_14340"/>
<evidence type="ECO:0000313" key="1">
    <source>
        <dbReference type="EMBL" id="AJD49280.1"/>
    </source>
</evidence>
<evidence type="ECO:0000313" key="2">
    <source>
        <dbReference type="Proteomes" id="UP000006764"/>
    </source>
</evidence>
<accession>A0A0B4XR69</accession>
<reference evidence="1 2" key="1">
    <citation type="journal article" date="2012" name="J. Bacteriol.">
        <title>Genome sequence of an alkane-degrading bacterium, Alcanivorax pacificus type strain W11-5, isolated from deep sea sediment.</title>
        <authorList>
            <person name="Lai Q."/>
            <person name="Shao Z."/>
        </authorList>
    </citation>
    <scope>NUCLEOTIDE SEQUENCE [LARGE SCALE GENOMIC DNA]</scope>
    <source>
        <strain evidence="1 2">W11-5</strain>
    </source>
</reference>
<organism evidence="1 2">
    <name type="scientific">Isoalcanivorax pacificus W11-5</name>
    <dbReference type="NCBI Taxonomy" id="391936"/>
    <lineage>
        <taxon>Bacteria</taxon>
        <taxon>Pseudomonadati</taxon>
        <taxon>Pseudomonadota</taxon>
        <taxon>Gammaproteobacteria</taxon>
        <taxon>Oceanospirillales</taxon>
        <taxon>Alcanivoracaceae</taxon>
        <taxon>Isoalcanivorax</taxon>
    </lineage>
</organism>
<dbReference type="Proteomes" id="UP000006764">
    <property type="component" value="Chromosome"/>
</dbReference>
<name>A0A0B4XR69_9GAMM</name>
<gene>
    <name evidence="1" type="ORF">S7S_14340</name>
</gene>
<dbReference type="STRING" id="391936.S7S_14340"/>
<dbReference type="HOGENOM" id="CLU_2285474_0_0_6"/>
<dbReference type="EMBL" id="CP004387">
    <property type="protein sequence ID" value="AJD49280.1"/>
    <property type="molecule type" value="Genomic_DNA"/>
</dbReference>
<dbReference type="AlphaFoldDB" id="A0A0B4XR69"/>
<keyword evidence="2" id="KW-1185">Reference proteome</keyword>
<proteinExistence type="predicted"/>
<protein>
    <submittedName>
        <fullName evidence="1">Uncharacterized protein</fullName>
    </submittedName>
</protein>